<name>A0ABX7NA78_9BACT</name>
<feature type="transmembrane region" description="Helical" evidence="1">
    <location>
        <begin position="104"/>
        <end position="128"/>
    </location>
</feature>
<keyword evidence="3" id="KW-1185">Reference proteome</keyword>
<sequence>MTERIHALVLRARAASPDEHEALGKDLNALLLQLPKQAEREPAVALLRGYMENGALEGLGTSSLPADIAATQAALDLGYPIALEVSPERLEALREWEGTEESAGIPWMAIMVVSFVAFITQVACMTLADVGALRTHQLAMEAFGGRPRIGEPSWLDVFRRFMEEWAYPVMGLQFAAGVFNFLFTVTLGRLRGGMKGASYLYLGLAAFGGTVALVQLPYLTWLGLGTLASATGAYVSARLLKSKSR</sequence>
<organism evidence="2 3">
    <name type="scientific">Myxococcus landrumensis</name>
    <dbReference type="NCBI Taxonomy" id="2813577"/>
    <lineage>
        <taxon>Bacteria</taxon>
        <taxon>Pseudomonadati</taxon>
        <taxon>Myxococcota</taxon>
        <taxon>Myxococcia</taxon>
        <taxon>Myxococcales</taxon>
        <taxon>Cystobacterineae</taxon>
        <taxon>Myxococcaceae</taxon>
        <taxon>Myxococcus</taxon>
    </lineage>
</organism>
<feature type="transmembrane region" description="Helical" evidence="1">
    <location>
        <begin position="165"/>
        <end position="187"/>
    </location>
</feature>
<feature type="transmembrane region" description="Helical" evidence="1">
    <location>
        <begin position="199"/>
        <end position="216"/>
    </location>
</feature>
<accession>A0ABX7NA78</accession>
<gene>
    <name evidence="2" type="ORF">JY572_06300</name>
</gene>
<keyword evidence="1" id="KW-0812">Transmembrane</keyword>
<dbReference type="EMBL" id="CP071091">
    <property type="protein sequence ID" value="QSQ15672.1"/>
    <property type="molecule type" value="Genomic_DNA"/>
</dbReference>
<keyword evidence="1" id="KW-0472">Membrane</keyword>
<dbReference type="RefSeq" id="WP_206717365.1">
    <property type="nucleotide sequence ID" value="NZ_CP071091.1"/>
</dbReference>
<dbReference type="Proteomes" id="UP000663090">
    <property type="component" value="Chromosome"/>
</dbReference>
<reference evidence="2 3" key="1">
    <citation type="submission" date="2021-02" db="EMBL/GenBank/DDBJ databases">
        <title>De Novo genome assembly of isolated myxobacteria.</title>
        <authorList>
            <person name="Stevens D.C."/>
        </authorList>
    </citation>
    <scope>NUCLEOTIDE SEQUENCE [LARGE SCALE GENOMIC DNA]</scope>
    <source>
        <strain evidence="2 3">SCHIC003</strain>
    </source>
</reference>
<evidence type="ECO:0000313" key="2">
    <source>
        <dbReference type="EMBL" id="QSQ15672.1"/>
    </source>
</evidence>
<keyword evidence="1" id="KW-1133">Transmembrane helix</keyword>
<evidence type="ECO:0000256" key="1">
    <source>
        <dbReference type="SAM" id="Phobius"/>
    </source>
</evidence>
<protein>
    <submittedName>
        <fullName evidence="2">Uncharacterized protein</fullName>
    </submittedName>
</protein>
<evidence type="ECO:0000313" key="3">
    <source>
        <dbReference type="Proteomes" id="UP000663090"/>
    </source>
</evidence>
<proteinExistence type="predicted"/>